<reference evidence="1" key="1">
    <citation type="submission" date="2022-08" db="EMBL/GenBank/DDBJ databases">
        <title>Genome Sequence of Lecanicillium fungicola.</title>
        <authorList>
            <person name="Buettner E."/>
        </authorList>
    </citation>
    <scope>NUCLEOTIDE SEQUENCE</scope>
    <source>
        <strain evidence="1">Babe33</strain>
    </source>
</reference>
<dbReference type="EMBL" id="JANJQO010002411">
    <property type="protein sequence ID" value="KAJ2967075.1"/>
    <property type="molecule type" value="Genomic_DNA"/>
</dbReference>
<proteinExistence type="predicted"/>
<sequence>MNRRCVLHAALALASGHESAMLAAPDRSHSTSSASAQERFSLQQYNKAIACLMPLLGTEEGDATDMILIVCLLFSCLELLNGHYKTGQVHLQAAFELARKGLATHKSATANSTFAWLSEVVGRLALQSYLLESNALKLQNMEALQHLSMPTSSASLNRARLPMDKLLHGAYTLRQWELDNPSPTDTVAKEWLMTAKRATQSELDSWPSLYLPHEQDGGGRLSLRELLGFQILRIYHTVAQILVGSVGNDLDECVFDDYTSHFECILDGTADILVASEAMRYQDVAAGLNSQSLNFTIDLGLIPPVYFTALKCRVPRVRRRAIALLAHSLHQEGIWNGKLAAIVSEKVMDIEESLINRNGFQNSNHLCRNGSQESVVPGDLRIVDVHAELPNLPHGVLVMECRQRSTSGGWDTIRKSYNLKAETWDA</sequence>
<comment type="caution">
    <text evidence="1">The sequence shown here is derived from an EMBL/GenBank/DDBJ whole genome shotgun (WGS) entry which is preliminary data.</text>
</comment>
<gene>
    <name evidence="1" type="ORF">NQ176_g9845</name>
</gene>
<organism evidence="1 2">
    <name type="scientific">Zarea fungicola</name>
    <dbReference type="NCBI Taxonomy" id="93591"/>
    <lineage>
        <taxon>Eukaryota</taxon>
        <taxon>Fungi</taxon>
        <taxon>Dikarya</taxon>
        <taxon>Ascomycota</taxon>
        <taxon>Pezizomycotina</taxon>
        <taxon>Sordariomycetes</taxon>
        <taxon>Hypocreomycetidae</taxon>
        <taxon>Hypocreales</taxon>
        <taxon>Cordycipitaceae</taxon>
        <taxon>Zarea</taxon>
    </lineage>
</organism>
<dbReference type="Proteomes" id="UP001143910">
    <property type="component" value="Unassembled WGS sequence"/>
</dbReference>
<evidence type="ECO:0000313" key="1">
    <source>
        <dbReference type="EMBL" id="KAJ2967075.1"/>
    </source>
</evidence>
<name>A0ACC1MJV7_9HYPO</name>
<evidence type="ECO:0000313" key="2">
    <source>
        <dbReference type="Proteomes" id="UP001143910"/>
    </source>
</evidence>
<protein>
    <submittedName>
        <fullName evidence="1">Uncharacterized protein</fullName>
    </submittedName>
</protein>
<accession>A0ACC1MJV7</accession>
<keyword evidence="2" id="KW-1185">Reference proteome</keyword>